<dbReference type="RefSeq" id="WP_144876129.1">
    <property type="nucleotide sequence ID" value="NZ_LR214370.1"/>
</dbReference>
<accession>A0A563W1X4</accession>
<evidence type="ECO:0008006" key="3">
    <source>
        <dbReference type="Google" id="ProtNLM"/>
    </source>
</evidence>
<gene>
    <name evidence="1" type="ORF">H1P_6370004</name>
</gene>
<dbReference type="InterPro" id="IPR024524">
    <property type="entry name" value="DUF3800"/>
</dbReference>
<organism evidence="1 2">
    <name type="scientific">Hyella patelloides LEGE 07179</name>
    <dbReference type="NCBI Taxonomy" id="945734"/>
    <lineage>
        <taxon>Bacteria</taxon>
        <taxon>Bacillati</taxon>
        <taxon>Cyanobacteriota</taxon>
        <taxon>Cyanophyceae</taxon>
        <taxon>Pleurocapsales</taxon>
        <taxon>Hyellaceae</taxon>
        <taxon>Hyella</taxon>
    </lineage>
</organism>
<proteinExistence type="predicted"/>
<reference evidence="1 2" key="1">
    <citation type="submission" date="2019-01" db="EMBL/GenBank/DDBJ databases">
        <authorList>
            <person name="Brito A."/>
        </authorList>
    </citation>
    <scope>NUCLEOTIDE SEQUENCE [LARGE SCALE GENOMIC DNA]</scope>
    <source>
        <strain evidence="1">1</strain>
    </source>
</reference>
<sequence>MFIFLDESGDLGFDPNKKNSLYFTITLLVCEDKSTQDQIKKAVKRTLDKKINHKAKKRRVQELKGTGTSPEVKKYFYEKMPHNGWSIYSITVTKANVYQELSTATGKKKLYNYLTKKIVAKIPCNGNINSINFVVDKCKNKSERADFDQYIKSQLQQQFGSETKISIHHEISQNDSCLQAVDLFCWGLQRKAEKQDSQWLDCFQQQVKANLEYFGY</sequence>
<evidence type="ECO:0000313" key="1">
    <source>
        <dbReference type="EMBL" id="VEP17714.1"/>
    </source>
</evidence>
<dbReference type="Pfam" id="PF12686">
    <property type="entry name" value="DUF3800"/>
    <property type="match status" value="1"/>
</dbReference>
<name>A0A563W1X4_9CYAN</name>
<dbReference type="EMBL" id="CAACVJ010000598">
    <property type="protein sequence ID" value="VEP17714.1"/>
    <property type="molecule type" value="Genomic_DNA"/>
</dbReference>
<dbReference type="OrthoDB" id="9792394at2"/>
<dbReference type="AlphaFoldDB" id="A0A563W1X4"/>
<protein>
    <recommendedName>
        <fullName evidence="3">DUF3800 domain-containing protein</fullName>
    </recommendedName>
</protein>
<dbReference type="Proteomes" id="UP000320055">
    <property type="component" value="Unassembled WGS sequence"/>
</dbReference>
<evidence type="ECO:0000313" key="2">
    <source>
        <dbReference type="Proteomes" id="UP000320055"/>
    </source>
</evidence>
<keyword evidence="2" id="KW-1185">Reference proteome</keyword>